<protein>
    <submittedName>
        <fullName evidence="7">MarR family transcriptional regulator</fullName>
    </submittedName>
</protein>
<evidence type="ECO:0000256" key="4">
    <source>
        <dbReference type="ARBA" id="ARBA00023125"/>
    </source>
</evidence>
<name>A0A378TBR8_9MYCO</name>
<dbReference type="SMART" id="SM00347">
    <property type="entry name" value="HTH_MARR"/>
    <property type="match status" value="1"/>
</dbReference>
<dbReference type="GO" id="GO:0003677">
    <property type="term" value="F:DNA binding"/>
    <property type="evidence" value="ECO:0007669"/>
    <property type="project" value="UniProtKB-KW"/>
</dbReference>
<dbReference type="InterPro" id="IPR036390">
    <property type="entry name" value="WH_DNA-bd_sf"/>
</dbReference>
<evidence type="ECO:0000256" key="5">
    <source>
        <dbReference type="ARBA" id="ARBA00023163"/>
    </source>
</evidence>
<gene>
    <name evidence="7" type="primary">ohrR</name>
    <name evidence="7" type="ORF">NCTC10821_01399</name>
</gene>
<evidence type="ECO:0000256" key="2">
    <source>
        <dbReference type="ARBA" id="ARBA00022490"/>
    </source>
</evidence>
<reference evidence="7 8" key="1">
    <citation type="submission" date="2018-06" db="EMBL/GenBank/DDBJ databases">
        <authorList>
            <consortium name="Pathogen Informatics"/>
            <person name="Doyle S."/>
        </authorList>
    </citation>
    <scope>NUCLEOTIDE SEQUENCE [LARGE SCALE GENOMIC DNA]</scope>
    <source>
        <strain evidence="7 8">NCTC10821</strain>
    </source>
</reference>
<dbReference type="Proteomes" id="UP000254978">
    <property type="component" value="Unassembled WGS sequence"/>
</dbReference>
<dbReference type="AlphaFoldDB" id="A0A378TBR8"/>
<keyword evidence="8" id="KW-1185">Reference proteome</keyword>
<dbReference type="InterPro" id="IPR039422">
    <property type="entry name" value="MarR/SlyA-like"/>
</dbReference>
<dbReference type="PRINTS" id="PR00598">
    <property type="entry name" value="HTHMARR"/>
</dbReference>
<dbReference type="EMBL" id="UGQT01000001">
    <property type="protein sequence ID" value="STZ57894.1"/>
    <property type="molecule type" value="Genomic_DNA"/>
</dbReference>
<dbReference type="CDD" id="cd00090">
    <property type="entry name" value="HTH_ARSR"/>
    <property type="match status" value="1"/>
</dbReference>
<dbReference type="InterPro" id="IPR000835">
    <property type="entry name" value="HTH_MarR-typ"/>
</dbReference>
<dbReference type="Pfam" id="PF22381">
    <property type="entry name" value="Staph_reg_Sar_Rot"/>
    <property type="match status" value="1"/>
</dbReference>
<comment type="subcellular location">
    <subcellularLocation>
        <location evidence="1">Cytoplasm</location>
    </subcellularLocation>
</comment>
<evidence type="ECO:0000313" key="7">
    <source>
        <dbReference type="EMBL" id="STZ57894.1"/>
    </source>
</evidence>
<dbReference type="Gene3D" id="1.10.10.10">
    <property type="entry name" value="Winged helix-like DNA-binding domain superfamily/Winged helix DNA-binding domain"/>
    <property type="match status" value="1"/>
</dbReference>
<dbReference type="OrthoDB" id="9806864at2"/>
<accession>A0A378TBR8</accession>
<dbReference type="RefSeq" id="WP_115277957.1">
    <property type="nucleotide sequence ID" value="NZ_AP022600.1"/>
</dbReference>
<dbReference type="GO" id="GO:0003700">
    <property type="term" value="F:DNA-binding transcription factor activity"/>
    <property type="evidence" value="ECO:0007669"/>
    <property type="project" value="InterPro"/>
</dbReference>
<dbReference type="PROSITE" id="PS50995">
    <property type="entry name" value="HTH_MARR_2"/>
    <property type="match status" value="1"/>
</dbReference>
<dbReference type="PANTHER" id="PTHR33164">
    <property type="entry name" value="TRANSCRIPTIONAL REGULATOR, MARR FAMILY"/>
    <property type="match status" value="1"/>
</dbReference>
<dbReference type="InterPro" id="IPR036388">
    <property type="entry name" value="WH-like_DNA-bd_sf"/>
</dbReference>
<keyword evidence="2" id="KW-0963">Cytoplasm</keyword>
<keyword evidence="4" id="KW-0238">DNA-binding</keyword>
<dbReference type="SUPFAM" id="SSF46785">
    <property type="entry name" value="Winged helix' DNA-binding domain"/>
    <property type="match status" value="1"/>
</dbReference>
<organism evidence="7 8">
    <name type="scientific">Mycolicibacterium tokaiense</name>
    <dbReference type="NCBI Taxonomy" id="39695"/>
    <lineage>
        <taxon>Bacteria</taxon>
        <taxon>Bacillati</taxon>
        <taxon>Actinomycetota</taxon>
        <taxon>Actinomycetes</taxon>
        <taxon>Mycobacteriales</taxon>
        <taxon>Mycobacteriaceae</taxon>
        <taxon>Mycolicibacterium</taxon>
    </lineage>
</organism>
<evidence type="ECO:0000256" key="3">
    <source>
        <dbReference type="ARBA" id="ARBA00023015"/>
    </source>
</evidence>
<evidence type="ECO:0000256" key="1">
    <source>
        <dbReference type="ARBA" id="ARBA00004496"/>
    </source>
</evidence>
<proteinExistence type="predicted"/>
<dbReference type="InterPro" id="IPR011991">
    <property type="entry name" value="ArsR-like_HTH"/>
</dbReference>
<sequence length="150" mass="16587">MAALRLGDHLCFALYAASRAVAAAYRPLLTEFGITYPQYLVLVVLREDGAMSVRELGERLQLDSGTLSPLLKRMESAGLLVRQRSELDERSVHVDLTDAGRQLEVTVRCVPQRLAELVGDSGWTEADVVALRDDVNKLTALVRHSDNPDQ</sequence>
<evidence type="ECO:0000259" key="6">
    <source>
        <dbReference type="PROSITE" id="PS50995"/>
    </source>
</evidence>
<dbReference type="GO" id="GO:0006950">
    <property type="term" value="P:response to stress"/>
    <property type="evidence" value="ECO:0007669"/>
    <property type="project" value="TreeGrafter"/>
</dbReference>
<dbReference type="FunFam" id="1.10.10.10:FF:000163">
    <property type="entry name" value="MarR family transcriptional regulator"/>
    <property type="match status" value="1"/>
</dbReference>
<dbReference type="InterPro" id="IPR055166">
    <property type="entry name" value="Transc_reg_Sar_Rot_HTH"/>
</dbReference>
<feature type="domain" description="HTH marR-type" evidence="6">
    <location>
        <begin position="7"/>
        <end position="140"/>
    </location>
</feature>
<keyword evidence="3" id="KW-0805">Transcription regulation</keyword>
<evidence type="ECO:0000313" key="8">
    <source>
        <dbReference type="Proteomes" id="UP000254978"/>
    </source>
</evidence>
<dbReference type="GO" id="GO:0005737">
    <property type="term" value="C:cytoplasm"/>
    <property type="evidence" value="ECO:0007669"/>
    <property type="project" value="UniProtKB-SubCell"/>
</dbReference>
<keyword evidence="5" id="KW-0804">Transcription</keyword>
<dbReference type="PANTHER" id="PTHR33164:SF5">
    <property type="entry name" value="ORGANIC HYDROPEROXIDE RESISTANCE TRANSCRIPTIONAL REGULATOR"/>
    <property type="match status" value="1"/>
</dbReference>